<dbReference type="PRINTS" id="PR00081">
    <property type="entry name" value="GDHRDH"/>
</dbReference>
<dbReference type="EMBL" id="CP036279">
    <property type="protein sequence ID" value="QDU64798.1"/>
    <property type="molecule type" value="Genomic_DNA"/>
</dbReference>
<dbReference type="Gene3D" id="3.40.50.720">
    <property type="entry name" value="NAD(P)-binding Rossmann-like Domain"/>
    <property type="match status" value="1"/>
</dbReference>
<dbReference type="InterPro" id="IPR036291">
    <property type="entry name" value="NAD(P)-bd_dom_sf"/>
</dbReference>
<dbReference type="PANTHER" id="PTHR45458:SF3">
    <property type="entry name" value="CHAIN DEHYDROGENASE (ATSC), PUTATIVE-RELATED"/>
    <property type="match status" value="1"/>
</dbReference>
<dbReference type="AlphaFoldDB" id="A0A518BCU1"/>
<dbReference type="KEGG" id="knv:Pan216_56900"/>
<dbReference type="EC" id="1.1.1.320" evidence="1"/>
<keyword evidence="1" id="KW-0560">Oxidoreductase</keyword>
<dbReference type="GO" id="GO:0016616">
    <property type="term" value="F:oxidoreductase activity, acting on the CH-OH group of donors, NAD or NADP as acceptor"/>
    <property type="evidence" value="ECO:0007669"/>
    <property type="project" value="TreeGrafter"/>
</dbReference>
<dbReference type="Pfam" id="PF00106">
    <property type="entry name" value="adh_short"/>
    <property type="match status" value="1"/>
</dbReference>
<keyword evidence="2" id="KW-1185">Reference proteome</keyword>
<dbReference type="RefSeq" id="WP_145263245.1">
    <property type="nucleotide sequence ID" value="NZ_CP036279.1"/>
</dbReference>
<dbReference type="OrthoDB" id="9794387at2"/>
<sequence>MPEARNTTFITGVSSGIGHALAATILDADGDVIGVSRREPKDLARRDSFRFRSLDLSESDRIVPTLIDLLRDTGAIDLAILNAGILGTFGDLAEADLDEMRHVMDVNLWANKLVLDALFAESRTVRQVVTMSSGAAVNGNRGWRGYSLSKAALNMLTKLYAAERPGTHFCAIAPGLVDTAMQDQLCGIPPSETYPSLEVLRSKRETSDMPTSEELAPRLLEVIARVPEHLPSGSFADIRQLPFEV</sequence>
<dbReference type="InterPro" id="IPR052184">
    <property type="entry name" value="SDR_enzymes"/>
</dbReference>
<organism evidence="1 2">
    <name type="scientific">Kolteria novifilia</name>
    <dbReference type="NCBI Taxonomy" id="2527975"/>
    <lineage>
        <taxon>Bacteria</taxon>
        <taxon>Pseudomonadati</taxon>
        <taxon>Planctomycetota</taxon>
        <taxon>Planctomycetia</taxon>
        <taxon>Kolteriales</taxon>
        <taxon>Kolteriaceae</taxon>
        <taxon>Kolteria</taxon>
    </lineage>
</organism>
<evidence type="ECO:0000313" key="1">
    <source>
        <dbReference type="EMBL" id="QDU64798.1"/>
    </source>
</evidence>
<dbReference type="InterPro" id="IPR002347">
    <property type="entry name" value="SDR_fam"/>
</dbReference>
<reference evidence="1 2" key="1">
    <citation type="submission" date="2019-02" db="EMBL/GenBank/DDBJ databases">
        <title>Deep-cultivation of Planctomycetes and their phenomic and genomic characterization uncovers novel biology.</title>
        <authorList>
            <person name="Wiegand S."/>
            <person name="Jogler M."/>
            <person name="Boedeker C."/>
            <person name="Pinto D."/>
            <person name="Vollmers J."/>
            <person name="Rivas-Marin E."/>
            <person name="Kohn T."/>
            <person name="Peeters S.H."/>
            <person name="Heuer A."/>
            <person name="Rast P."/>
            <person name="Oberbeckmann S."/>
            <person name="Bunk B."/>
            <person name="Jeske O."/>
            <person name="Meyerdierks A."/>
            <person name="Storesund J.E."/>
            <person name="Kallscheuer N."/>
            <person name="Luecker S."/>
            <person name="Lage O.M."/>
            <person name="Pohl T."/>
            <person name="Merkel B.J."/>
            <person name="Hornburger P."/>
            <person name="Mueller R.-W."/>
            <person name="Bruemmer F."/>
            <person name="Labrenz M."/>
            <person name="Spormann A.M."/>
            <person name="Op den Camp H."/>
            <person name="Overmann J."/>
            <person name="Amann R."/>
            <person name="Jetten M.S.M."/>
            <person name="Mascher T."/>
            <person name="Medema M.H."/>
            <person name="Devos D.P."/>
            <person name="Kaster A.-K."/>
            <person name="Ovreas L."/>
            <person name="Rohde M."/>
            <person name="Galperin M.Y."/>
            <person name="Jogler C."/>
        </authorList>
    </citation>
    <scope>NUCLEOTIDE SEQUENCE [LARGE SCALE GENOMIC DNA]</scope>
    <source>
        <strain evidence="1 2">Pan216</strain>
    </source>
</reference>
<name>A0A518BCU1_9BACT</name>
<dbReference type="SUPFAM" id="SSF51735">
    <property type="entry name" value="NAD(P)-binding Rossmann-fold domains"/>
    <property type="match status" value="1"/>
</dbReference>
<proteinExistence type="predicted"/>
<gene>
    <name evidence="1" type="primary">yueD</name>
    <name evidence="1" type="ORF">Pan216_56900</name>
</gene>
<evidence type="ECO:0000313" key="2">
    <source>
        <dbReference type="Proteomes" id="UP000317093"/>
    </source>
</evidence>
<accession>A0A518BCU1</accession>
<dbReference type="Proteomes" id="UP000317093">
    <property type="component" value="Chromosome"/>
</dbReference>
<protein>
    <submittedName>
        <fullName evidence="1">Benzil reductase ((S)-benzoin forming)</fullName>
        <ecNumber evidence="1">1.1.1.320</ecNumber>
    </submittedName>
</protein>
<dbReference type="PANTHER" id="PTHR45458">
    <property type="entry name" value="SHORT-CHAIN DEHYDROGENASE/REDUCTASE SDR"/>
    <property type="match status" value="1"/>
</dbReference>